<evidence type="ECO:0000256" key="8">
    <source>
        <dbReference type="SAM" id="Phobius"/>
    </source>
</evidence>
<evidence type="ECO:0000259" key="9">
    <source>
        <dbReference type="PROSITE" id="PS51779"/>
    </source>
</evidence>
<dbReference type="STRING" id="1797785.A3B45_00055"/>
<name>A0A1F5KP46_9BACT</name>
<keyword evidence="6 8" id="KW-0472">Membrane</keyword>
<sequence>MLQSKKKPPTIVLLKILLTIFLLVLPIFLTIKTPIFEVKRIDFIGNKLSCVENEQINKELNLYGKNIFMIDFKKGKEDLTLKYSCIGDVQFSKLYPDKLTINLTERKAQFIFAPLKLKEATGSAIEQLINISATESAQFADLGEKYLVDDQGVVFERATEENLPKIYLRYDLSVGKRLDEGLIKNLLKILQKVSEFGLPITRAFLEKEDLVSIDTSPKLVLRLTFEIDSQLAALQLILEKAKIDDVKLEFIDLRFDKPVIRYGERQNNLRN</sequence>
<keyword evidence="7" id="KW-0131">Cell cycle</keyword>
<reference evidence="10 11" key="1">
    <citation type="journal article" date="2016" name="Nat. Commun.">
        <title>Thousands of microbial genomes shed light on interconnected biogeochemical processes in an aquifer system.</title>
        <authorList>
            <person name="Anantharaman K."/>
            <person name="Brown C.T."/>
            <person name="Hug L.A."/>
            <person name="Sharon I."/>
            <person name="Castelle C.J."/>
            <person name="Probst A.J."/>
            <person name="Thomas B.C."/>
            <person name="Singh A."/>
            <person name="Wilkins M.J."/>
            <person name="Karaoz U."/>
            <person name="Brodie E.L."/>
            <person name="Williams K.H."/>
            <person name="Hubbard S.S."/>
            <person name="Banfield J.F."/>
        </authorList>
    </citation>
    <scope>NUCLEOTIDE SEQUENCE [LARGE SCALE GENOMIC DNA]</scope>
</reference>
<feature type="domain" description="POTRA" evidence="9">
    <location>
        <begin position="36"/>
        <end position="106"/>
    </location>
</feature>
<evidence type="ECO:0000313" key="11">
    <source>
        <dbReference type="Proteomes" id="UP000178565"/>
    </source>
</evidence>
<comment type="subcellular location">
    <subcellularLocation>
        <location evidence="1">Membrane</location>
    </subcellularLocation>
</comment>
<evidence type="ECO:0000256" key="7">
    <source>
        <dbReference type="ARBA" id="ARBA00023306"/>
    </source>
</evidence>
<evidence type="ECO:0000256" key="6">
    <source>
        <dbReference type="ARBA" id="ARBA00023136"/>
    </source>
</evidence>
<dbReference type="GO" id="GO:0005886">
    <property type="term" value="C:plasma membrane"/>
    <property type="evidence" value="ECO:0007669"/>
    <property type="project" value="TreeGrafter"/>
</dbReference>
<comment type="caution">
    <text evidence="10">The sequence shown here is derived from an EMBL/GenBank/DDBJ whole genome shotgun (WGS) entry which is preliminary data.</text>
</comment>
<dbReference type="GO" id="GO:0051301">
    <property type="term" value="P:cell division"/>
    <property type="evidence" value="ECO:0007669"/>
    <property type="project" value="UniProtKB-KW"/>
</dbReference>
<dbReference type="InterPro" id="IPR005548">
    <property type="entry name" value="Cell_div_FtsQ/DivIB_C"/>
</dbReference>
<keyword evidence="5 8" id="KW-1133">Transmembrane helix</keyword>
<dbReference type="InterPro" id="IPR050487">
    <property type="entry name" value="FtsQ_DivIB"/>
</dbReference>
<dbReference type="EMBL" id="MFDM01000023">
    <property type="protein sequence ID" value="OGE42589.1"/>
    <property type="molecule type" value="Genomic_DNA"/>
</dbReference>
<dbReference type="AlphaFoldDB" id="A0A1F5KP46"/>
<dbReference type="InterPro" id="IPR034746">
    <property type="entry name" value="POTRA"/>
</dbReference>
<organism evidence="10 11">
    <name type="scientific">Candidatus Daviesbacteria bacterium RIFCSPLOWO2_01_FULL_39_12</name>
    <dbReference type="NCBI Taxonomy" id="1797785"/>
    <lineage>
        <taxon>Bacteria</taxon>
        <taxon>Candidatus Daviesiibacteriota</taxon>
    </lineage>
</organism>
<evidence type="ECO:0000256" key="2">
    <source>
        <dbReference type="ARBA" id="ARBA00022475"/>
    </source>
</evidence>
<dbReference type="PANTHER" id="PTHR37820:SF1">
    <property type="entry name" value="CELL DIVISION PROTEIN FTSQ"/>
    <property type="match status" value="1"/>
</dbReference>
<proteinExistence type="predicted"/>
<protein>
    <recommendedName>
        <fullName evidence="9">POTRA domain-containing protein</fullName>
    </recommendedName>
</protein>
<gene>
    <name evidence="10" type="ORF">A3B45_00055</name>
</gene>
<feature type="transmembrane region" description="Helical" evidence="8">
    <location>
        <begin position="12"/>
        <end position="31"/>
    </location>
</feature>
<evidence type="ECO:0000256" key="1">
    <source>
        <dbReference type="ARBA" id="ARBA00004370"/>
    </source>
</evidence>
<keyword evidence="3" id="KW-0132">Cell division</keyword>
<accession>A0A1F5KP46</accession>
<evidence type="ECO:0000256" key="4">
    <source>
        <dbReference type="ARBA" id="ARBA00022692"/>
    </source>
</evidence>
<keyword evidence="2" id="KW-1003">Cell membrane</keyword>
<evidence type="ECO:0000256" key="3">
    <source>
        <dbReference type="ARBA" id="ARBA00022618"/>
    </source>
</evidence>
<dbReference type="PROSITE" id="PS51779">
    <property type="entry name" value="POTRA"/>
    <property type="match status" value="1"/>
</dbReference>
<keyword evidence="4 8" id="KW-0812">Transmembrane</keyword>
<dbReference type="Pfam" id="PF03799">
    <property type="entry name" value="FtsQ_DivIB_C"/>
    <property type="match status" value="1"/>
</dbReference>
<evidence type="ECO:0000313" key="10">
    <source>
        <dbReference type="EMBL" id="OGE42589.1"/>
    </source>
</evidence>
<dbReference type="PANTHER" id="PTHR37820">
    <property type="entry name" value="CELL DIVISION PROTEIN DIVIB"/>
    <property type="match status" value="1"/>
</dbReference>
<dbReference type="Proteomes" id="UP000178565">
    <property type="component" value="Unassembled WGS sequence"/>
</dbReference>
<evidence type="ECO:0000256" key="5">
    <source>
        <dbReference type="ARBA" id="ARBA00022989"/>
    </source>
</evidence>